<reference evidence="3" key="1">
    <citation type="submission" date="2018-12" db="EMBL/GenBank/DDBJ databases">
        <title>A new species of lactobacillus.</title>
        <authorList>
            <person name="Jian Y."/>
            <person name="Xin L."/>
            <person name="Hong Z.J."/>
            <person name="Ming L.Z."/>
            <person name="Hong X.Z."/>
        </authorList>
    </citation>
    <scope>NUCLEOTIDE SEQUENCE [LARGE SCALE GENOMIC DNA]</scope>
    <source>
        <strain evidence="3">HSLZ-75</strain>
    </source>
</reference>
<evidence type="ECO:0000256" key="1">
    <source>
        <dbReference type="SAM" id="Phobius"/>
    </source>
</evidence>
<accession>A0A4P6ZMD7</accession>
<name>A0A4P6ZMD7_9LACO</name>
<keyword evidence="1" id="KW-1133">Transmembrane helix</keyword>
<keyword evidence="1" id="KW-0812">Transmembrane</keyword>
<organism evidence="2 3">
    <name type="scientific">Acetilactobacillus jinshanensis</name>
    <dbReference type="NCBI Taxonomy" id="1720083"/>
    <lineage>
        <taxon>Bacteria</taxon>
        <taxon>Bacillati</taxon>
        <taxon>Bacillota</taxon>
        <taxon>Bacilli</taxon>
        <taxon>Lactobacillales</taxon>
        <taxon>Lactobacillaceae</taxon>
        <taxon>Acetilactobacillus</taxon>
    </lineage>
</organism>
<dbReference type="KEGG" id="lji:ELX58_07730"/>
<dbReference type="AlphaFoldDB" id="A0A4P6ZMD7"/>
<keyword evidence="1" id="KW-0472">Membrane</keyword>
<sequence length="112" mass="12691">MLLTYIILVVASFIFAMLDMLKASRFRGYAIPSRACYDLSLVVLIIIAMRAWYGSSFLTIVMIVVALFMIGLLETGFRNKLQNRLTGRFITVISVTFVIDLLLSSVLTCFYM</sequence>
<dbReference type="EMBL" id="CP034726">
    <property type="protein sequence ID" value="QBP18964.1"/>
    <property type="molecule type" value="Genomic_DNA"/>
</dbReference>
<dbReference type="RefSeq" id="WP_133442521.1">
    <property type="nucleotide sequence ID" value="NZ_CP034726.1"/>
</dbReference>
<keyword evidence="3" id="KW-1185">Reference proteome</keyword>
<feature type="transmembrane region" description="Helical" evidence="1">
    <location>
        <begin position="59"/>
        <end position="77"/>
    </location>
</feature>
<proteinExistence type="predicted"/>
<evidence type="ECO:0000313" key="2">
    <source>
        <dbReference type="EMBL" id="QBP18964.1"/>
    </source>
</evidence>
<evidence type="ECO:0000313" key="3">
    <source>
        <dbReference type="Proteomes" id="UP000294321"/>
    </source>
</evidence>
<gene>
    <name evidence="2" type="ORF">ELX58_07730</name>
</gene>
<feature type="transmembrane region" description="Helical" evidence="1">
    <location>
        <begin position="89"/>
        <end position="111"/>
    </location>
</feature>
<protein>
    <submittedName>
        <fullName evidence="2">Uncharacterized protein</fullName>
    </submittedName>
</protein>
<feature type="transmembrane region" description="Helical" evidence="1">
    <location>
        <begin position="6"/>
        <end position="23"/>
    </location>
</feature>
<dbReference type="Proteomes" id="UP000294321">
    <property type="component" value="Chromosome"/>
</dbReference>